<protein>
    <submittedName>
        <fullName evidence="3">Uncharacterized protein</fullName>
    </submittedName>
</protein>
<feature type="region of interest" description="Disordered" evidence="2">
    <location>
        <begin position="1"/>
        <end position="55"/>
    </location>
</feature>
<proteinExistence type="predicted"/>
<evidence type="ECO:0000256" key="1">
    <source>
        <dbReference type="SAM" id="Coils"/>
    </source>
</evidence>
<feature type="compositionally biased region" description="Polar residues" evidence="2">
    <location>
        <begin position="17"/>
        <end position="38"/>
    </location>
</feature>
<evidence type="ECO:0000313" key="3">
    <source>
        <dbReference type="EMBL" id="KDP45951.1"/>
    </source>
</evidence>
<name>A0A067LBU0_JATCU</name>
<keyword evidence="1" id="KW-0175">Coiled coil</keyword>
<keyword evidence="4" id="KW-1185">Reference proteome</keyword>
<reference evidence="3 4" key="1">
    <citation type="journal article" date="2014" name="PLoS ONE">
        <title>Global Analysis of Gene Expression Profiles in Physic Nut (Jatropha curcas L.) Seedlings Exposed to Salt Stress.</title>
        <authorList>
            <person name="Zhang L."/>
            <person name="Zhang C."/>
            <person name="Wu P."/>
            <person name="Chen Y."/>
            <person name="Li M."/>
            <person name="Jiang H."/>
            <person name="Wu G."/>
        </authorList>
    </citation>
    <scope>NUCLEOTIDE SEQUENCE [LARGE SCALE GENOMIC DNA]</scope>
    <source>
        <strain evidence="4">cv. GZQX0401</strain>
        <tissue evidence="3">Young leaves</tissue>
    </source>
</reference>
<dbReference type="AlphaFoldDB" id="A0A067LBU0"/>
<gene>
    <name evidence="3" type="ORF">JCGZ_11854</name>
</gene>
<accession>A0A067LBU0</accession>
<dbReference type="EMBL" id="KK914224">
    <property type="protein sequence ID" value="KDP45951.1"/>
    <property type="molecule type" value="Genomic_DNA"/>
</dbReference>
<feature type="coiled-coil region" evidence="1">
    <location>
        <begin position="56"/>
        <end position="108"/>
    </location>
</feature>
<feature type="compositionally biased region" description="Pro residues" evidence="2">
    <location>
        <begin position="44"/>
        <end position="55"/>
    </location>
</feature>
<dbReference type="Proteomes" id="UP000027138">
    <property type="component" value="Unassembled WGS sequence"/>
</dbReference>
<sequence>MRYSRTSSLRQDHPYSSRGTGANHFNTTPLSPTIGQNRNRPHEVPVPVPPPPPPSVGELKGKIIKLEVKKVELEDALKILDAAITEQASQHKAEIDALNIKHLKLKRR</sequence>
<organism evidence="3 4">
    <name type="scientific">Jatropha curcas</name>
    <name type="common">Barbados nut</name>
    <dbReference type="NCBI Taxonomy" id="180498"/>
    <lineage>
        <taxon>Eukaryota</taxon>
        <taxon>Viridiplantae</taxon>
        <taxon>Streptophyta</taxon>
        <taxon>Embryophyta</taxon>
        <taxon>Tracheophyta</taxon>
        <taxon>Spermatophyta</taxon>
        <taxon>Magnoliopsida</taxon>
        <taxon>eudicotyledons</taxon>
        <taxon>Gunneridae</taxon>
        <taxon>Pentapetalae</taxon>
        <taxon>rosids</taxon>
        <taxon>fabids</taxon>
        <taxon>Malpighiales</taxon>
        <taxon>Euphorbiaceae</taxon>
        <taxon>Crotonoideae</taxon>
        <taxon>Jatropheae</taxon>
        <taxon>Jatropha</taxon>
    </lineage>
</organism>
<evidence type="ECO:0000256" key="2">
    <source>
        <dbReference type="SAM" id="MobiDB-lite"/>
    </source>
</evidence>
<evidence type="ECO:0000313" key="4">
    <source>
        <dbReference type="Proteomes" id="UP000027138"/>
    </source>
</evidence>